<comment type="caution">
    <text evidence="6">The sequence shown here is derived from an EMBL/GenBank/DDBJ whole genome shotgun (WGS) entry which is preliminary data.</text>
</comment>
<dbReference type="Pfam" id="PF00109">
    <property type="entry name" value="ketoacyl-synt"/>
    <property type="match status" value="1"/>
</dbReference>
<accession>A0ABQ6M2W0</accession>
<evidence type="ECO:0000313" key="7">
    <source>
        <dbReference type="Proteomes" id="UP001224392"/>
    </source>
</evidence>
<comment type="pathway">
    <text evidence="1">Lipid metabolism; fatty acid biosynthesis.</text>
</comment>
<keyword evidence="7" id="KW-1185">Reference proteome</keyword>
<gene>
    <name evidence="6" type="primary">fabY</name>
    <name evidence="6" type="ORF">MNKW57_29960</name>
</gene>
<dbReference type="PANTHER" id="PTHR11712">
    <property type="entry name" value="POLYKETIDE SYNTHASE-RELATED"/>
    <property type="match status" value="1"/>
</dbReference>
<dbReference type="InterPro" id="IPR047224">
    <property type="entry name" value="FAS_alpha_su_C"/>
</dbReference>
<reference evidence="6 7" key="1">
    <citation type="submission" date="2023-04" db="EMBL/GenBank/DDBJ databases">
        <title>Marinobulbifer ophiurae gen. nov., sp. Nov., isolate from tissue of brittle star Ophioplocus japonicus.</title>
        <authorList>
            <person name="Kawano K."/>
            <person name="Sawayama S."/>
            <person name="Nakagawa S."/>
        </authorList>
    </citation>
    <scope>NUCLEOTIDE SEQUENCE [LARGE SCALE GENOMIC DNA]</scope>
    <source>
        <strain evidence="6 7">NKW57</strain>
    </source>
</reference>
<dbReference type="Gene3D" id="3.40.47.10">
    <property type="match status" value="1"/>
</dbReference>
<dbReference type="PROSITE" id="PS52004">
    <property type="entry name" value="KS3_2"/>
    <property type="match status" value="1"/>
</dbReference>
<evidence type="ECO:0000256" key="4">
    <source>
        <dbReference type="RuleBase" id="RU003694"/>
    </source>
</evidence>
<name>A0ABQ6M2W0_9GAMM</name>
<dbReference type="Proteomes" id="UP001224392">
    <property type="component" value="Unassembled WGS sequence"/>
</dbReference>
<dbReference type="InterPro" id="IPR014030">
    <property type="entry name" value="Ketoacyl_synth_N"/>
</dbReference>
<organism evidence="6 7">
    <name type="scientific">Biformimicrobium ophioploci</name>
    <dbReference type="NCBI Taxonomy" id="3036711"/>
    <lineage>
        <taxon>Bacteria</taxon>
        <taxon>Pseudomonadati</taxon>
        <taxon>Pseudomonadota</taxon>
        <taxon>Gammaproteobacteria</taxon>
        <taxon>Cellvibrionales</taxon>
        <taxon>Microbulbiferaceae</taxon>
        <taxon>Biformimicrobium</taxon>
    </lineage>
</organism>
<dbReference type="PANTHER" id="PTHR11712:SF336">
    <property type="entry name" value="3-OXOACYL-[ACYL-CARRIER-PROTEIN] SYNTHASE, MITOCHONDRIAL"/>
    <property type="match status" value="1"/>
</dbReference>
<feature type="domain" description="Ketosynthase family 3 (KS3)" evidence="5">
    <location>
        <begin position="1"/>
        <end position="503"/>
    </location>
</feature>
<keyword evidence="3 4" id="KW-0808">Transferase</keyword>
<dbReference type="InterPro" id="IPR020841">
    <property type="entry name" value="PKS_Beta-ketoAc_synthase_dom"/>
</dbReference>
<sequence length="590" mass="62591">MLSLASLMGLASFRNGAWYRGEEQVSAAALVDQLEPALLRGSLIRPMEERFFDPSQVHCHQQASLSGTEAGPLAFEMAAKQLPNPVPLDWTVTDIGDGRVRVQAEQLSVMLDSAREINVYSFGQLPSGFEPDQHYNARFHPRGLQLAILGASDAINSMGIDWQTVASRVAPDQIAVYASSAMSQMDPMGNGGLLQSRLRGGRVSSKQTAMGLTSMPADFINAYVLGSVGTTGAVAGACATFLYNLRNAVEDIRAGNARVAVVGSAEAPLVPEIVDGFATMGALGNIDGLRKIFGEDVDLRCASRPFGENCGFTLSEGTQWVVLMDDALALELGANIYGAVPSVFVNADGTKKSISAPGAGNYLTVAKSVALARAILGDQAVREHSFMQAHGSSTPQNRITESAIFDRVAGAFGIREWPIVAVKAFLGHTVACASGDQMVTSLGIFERGVLPGVTTIDKVADDVHCDNLAINTHHTVRAPESLKVGFLNSKGFGGNNATATVFSPDVARQMLAARHGAKAMDAHQRANEAVQEKSAAYDATATQGDLQAIYRFGEGMIDESEIRLDSESLTVPGMEQPVTLPRDNPFADMA</sequence>
<comment type="similarity">
    <text evidence="2 4">Belongs to the thiolase-like superfamily. Beta-ketoacyl-ACP synthases family.</text>
</comment>
<dbReference type="SMART" id="SM00825">
    <property type="entry name" value="PKS_KS"/>
    <property type="match status" value="1"/>
</dbReference>
<evidence type="ECO:0000259" key="5">
    <source>
        <dbReference type="PROSITE" id="PS52004"/>
    </source>
</evidence>
<dbReference type="CDD" id="cd00828">
    <property type="entry name" value="elong_cond_enzymes"/>
    <property type="match status" value="1"/>
</dbReference>
<evidence type="ECO:0000313" key="6">
    <source>
        <dbReference type="EMBL" id="GMG88675.1"/>
    </source>
</evidence>
<dbReference type="SUPFAM" id="SSF53901">
    <property type="entry name" value="Thiolase-like"/>
    <property type="match status" value="2"/>
</dbReference>
<proteinExistence type="inferred from homology"/>
<evidence type="ECO:0000256" key="2">
    <source>
        <dbReference type="ARBA" id="ARBA00008467"/>
    </source>
</evidence>
<evidence type="ECO:0000256" key="3">
    <source>
        <dbReference type="ARBA" id="ARBA00022679"/>
    </source>
</evidence>
<evidence type="ECO:0000256" key="1">
    <source>
        <dbReference type="ARBA" id="ARBA00005194"/>
    </source>
</evidence>
<dbReference type="InterPro" id="IPR014031">
    <property type="entry name" value="Ketoacyl_synth_C"/>
</dbReference>
<dbReference type="Pfam" id="PF02801">
    <property type="entry name" value="Ketoacyl-synt_C"/>
    <property type="match status" value="1"/>
</dbReference>
<dbReference type="InterPro" id="IPR016039">
    <property type="entry name" value="Thiolase-like"/>
</dbReference>
<protein>
    <submittedName>
        <fullName evidence="6">Beta-ketoacyl-ACP synthase FabY</fullName>
    </submittedName>
</protein>
<dbReference type="InterPro" id="IPR000794">
    <property type="entry name" value="Beta-ketoacyl_synthase"/>
</dbReference>
<dbReference type="EMBL" id="BSYJ01000008">
    <property type="protein sequence ID" value="GMG88675.1"/>
    <property type="molecule type" value="Genomic_DNA"/>
</dbReference>